<accession>A0ABN7UII5</accession>
<evidence type="ECO:0000313" key="1">
    <source>
        <dbReference type="EMBL" id="CAG8592792.1"/>
    </source>
</evidence>
<protein>
    <submittedName>
        <fullName evidence="1">42735_t:CDS:1</fullName>
    </submittedName>
</protein>
<proteinExistence type="predicted"/>
<gene>
    <name evidence="1" type="ORF">GMARGA_LOCUS6490</name>
</gene>
<dbReference type="EMBL" id="CAJVQB010002950">
    <property type="protein sequence ID" value="CAG8592792.1"/>
    <property type="molecule type" value="Genomic_DNA"/>
</dbReference>
<feature type="non-terminal residue" evidence="1">
    <location>
        <position position="1"/>
    </location>
</feature>
<evidence type="ECO:0000313" key="2">
    <source>
        <dbReference type="Proteomes" id="UP000789901"/>
    </source>
</evidence>
<organism evidence="1 2">
    <name type="scientific">Gigaspora margarita</name>
    <dbReference type="NCBI Taxonomy" id="4874"/>
    <lineage>
        <taxon>Eukaryota</taxon>
        <taxon>Fungi</taxon>
        <taxon>Fungi incertae sedis</taxon>
        <taxon>Mucoromycota</taxon>
        <taxon>Glomeromycotina</taxon>
        <taxon>Glomeromycetes</taxon>
        <taxon>Diversisporales</taxon>
        <taxon>Gigasporaceae</taxon>
        <taxon>Gigaspora</taxon>
    </lineage>
</organism>
<comment type="caution">
    <text evidence="1">The sequence shown here is derived from an EMBL/GenBank/DDBJ whole genome shotgun (WGS) entry which is preliminary data.</text>
</comment>
<reference evidence="1 2" key="1">
    <citation type="submission" date="2021-06" db="EMBL/GenBank/DDBJ databases">
        <authorList>
            <person name="Kallberg Y."/>
            <person name="Tangrot J."/>
            <person name="Rosling A."/>
        </authorList>
    </citation>
    <scope>NUCLEOTIDE SEQUENCE [LARGE SCALE GENOMIC DNA]</scope>
    <source>
        <strain evidence="1 2">120-4 pot B 10/14</strain>
    </source>
</reference>
<dbReference type="Proteomes" id="UP000789901">
    <property type="component" value="Unassembled WGS sequence"/>
</dbReference>
<name>A0ABN7UII5_GIGMA</name>
<sequence length="71" mass="7620">IIISGKFLKFFEIMLCGRKRQVPLLYKVGSHTTFTGGGTFYGGVVSIDGTIGTINDTVNDPVVSKGGKRLL</sequence>
<keyword evidence="2" id="KW-1185">Reference proteome</keyword>